<accession>A0A9N9QDN6</accession>
<evidence type="ECO:0000313" key="2">
    <source>
        <dbReference type="EMBL" id="CAG8983731.1"/>
    </source>
</evidence>
<proteinExistence type="predicted"/>
<dbReference type="InterPro" id="IPR010730">
    <property type="entry name" value="HET"/>
</dbReference>
<gene>
    <name evidence="2" type="ORF">HYALB_00006300</name>
</gene>
<sequence length="260" mass="30700">MKNKFPQKYRISDMIFRRSLLQDFSPSQNNGAIGMLVRVFYTHFIIIFLVLLVLDNVFEPFFYVGWFIATLSAAMPTLPPKEAKEAPGLRLETRYGEDNDIHELREFEGVLVTREQLKSFWKLVERPNSEDEQSDSLAYDYLPDRYIRLVEIKPGGENDELKLHIYTKLFWPDSRTYWRNHRPQIPKYSALSYMWYNAARTGKIRVNCDGASKSLDYNINAFLHELRKRGELGPLWFDVLSIDQKDDEEKRRTIGIMDEI</sequence>
<protein>
    <recommendedName>
        <fullName evidence="1">Heterokaryon incompatibility domain-containing protein</fullName>
    </recommendedName>
</protein>
<reference evidence="2" key="1">
    <citation type="submission" date="2021-07" db="EMBL/GenBank/DDBJ databases">
        <authorList>
            <person name="Durling M."/>
        </authorList>
    </citation>
    <scope>NUCLEOTIDE SEQUENCE</scope>
</reference>
<feature type="domain" description="Heterokaryon incompatibility" evidence="1">
    <location>
        <begin position="188"/>
        <end position="260"/>
    </location>
</feature>
<dbReference type="InterPro" id="IPR052895">
    <property type="entry name" value="HetReg/Transcr_Mod"/>
</dbReference>
<evidence type="ECO:0000259" key="1">
    <source>
        <dbReference type="Pfam" id="PF06985"/>
    </source>
</evidence>
<dbReference type="PANTHER" id="PTHR24148:SF64">
    <property type="entry name" value="HETEROKARYON INCOMPATIBILITY DOMAIN-CONTAINING PROTEIN"/>
    <property type="match status" value="1"/>
</dbReference>
<comment type="caution">
    <text evidence="2">The sequence shown here is derived from an EMBL/GenBank/DDBJ whole genome shotgun (WGS) entry which is preliminary data.</text>
</comment>
<evidence type="ECO:0000313" key="3">
    <source>
        <dbReference type="Proteomes" id="UP000701801"/>
    </source>
</evidence>
<dbReference type="Proteomes" id="UP000701801">
    <property type="component" value="Unassembled WGS sequence"/>
</dbReference>
<name>A0A9N9QDN6_9HELO</name>
<organism evidence="2 3">
    <name type="scientific">Hymenoscyphus albidus</name>
    <dbReference type="NCBI Taxonomy" id="595503"/>
    <lineage>
        <taxon>Eukaryota</taxon>
        <taxon>Fungi</taxon>
        <taxon>Dikarya</taxon>
        <taxon>Ascomycota</taxon>
        <taxon>Pezizomycotina</taxon>
        <taxon>Leotiomycetes</taxon>
        <taxon>Helotiales</taxon>
        <taxon>Helotiaceae</taxon>
        <taxon>Hymenoscyphus</taxon>
    </lineage>
</organism>
<keyword evidence="3" id="KW-1185">Reference proteome</keyword>
<dbReference type="EMBL" id="CAJVRM010000734">
    <property type="protein sequence ID" value="CAG8983731.1"/>
    <property type="molecule type" value="Genomic_DNA"/>
</dbReference>
<dbReference type="Pfam" id="PF06985">
    <property type="entry name" value="HET"/>
    <property type="match status" value="1"/>
</dbReference>
<dbReference type="AlphaFoldDB" id="A0A9N9QDN6"/>
<dbReference type="PANTHER" id="PTHR24148">
    <property type="entry name" value="ANKYRIN REPEAT DOMAIN-CONTAINING PROTEIN 39 HOMOLOG-RELATED"/>
    <property type="match status" value="1"/>
</dbReference>